<dbReference type="Ensembl" id="ENSMMDT00005014365.1">
    <property type="protein sequence ID" value="ENSMMDP00005013970.1"/>
    <property type="gene ID" value="ENSMMDG00005007229.1"/>
</dbReference>
<dbReference type="InParanoid" id="A0A667X7U0"/>
<protein>
    <submittedName>
        <fullName evidence="2">Uncharacterized protein</fullName>
    </submittedName>
</protein>
<reference evidence="2" key="3">
    <citation type="submission" date="2025-09" db="UniProtKB">
        <authorList>
            <consortium name="Ensembl"/>
        </authorList>
    </citation>
    <scope>IDENTIFICATION</scope>
</reference>
<reference evidence="2" key="2">
    <citation type="submission" date="2025-08" db="UniProtKB">
        <authorList>
            <consortium name="Ensembl"/>
        </authorList>
    </citation>
    <scope>IDENTIFICATION</scope>
</reference>
<feature type="signal peptide" evidence="1">
    <location>
        <begin position="1"/>
        <end position="22"/>
    </location>
</feature>
<dbReference type="Proteomes" id="UP000472263">
    <property type="component" value="Chromosome 16"/>
</dbReference>
<dbReference type="GeneTree" id="ENSGT00940000178392"/>
<evidence type="ECO:0000313" key="3">
    <source>
        <dbReference type="Proteomes" id="UP000472263"/>
    </source>
</evidence>
<sequence length="79" mass="9124">RGGTVAMRIVKLVIALLLLTDSKWPSSEIIQDTLRRMVRKPRPRQYLGLMGKKAAKAQMTHKRKFPPRASLFFLLGRMF</sequence>
<dbReference type="AlphaFoldDB" id="A0A667X7U0"/>
<proteinExistence type="predicted"/>
<keyword evidence="1" id="KW-0732">Signal</keyword>
<organism evidence="2 3">
    <name type="scientific">Myripristis murdjan</name>
    <name type="common">pinecone soldierfish</name>
    <dbReference type="NCBI Taxonomy" id="586833"/>
    <lineage>
        <taxon>Eukaryota</taxon>
        <taxon>Metazoa</taxon>
        <taxon>Chordata</taxon>
        <taxon>Craniata</taxon>
        <taxon>Vertebrata</taxon>
        <taxon>Euteleostomi</taxon>
        <taxon>Actinopterygii</taxon>
        <taxon>Neopterygii</taxon>
        <taxon>Teleostei</taxon>
        <taxon>Neoteleostei</taxon>
        <taxon>Acanthomorphata</taxon>
        <taxon>Holocentriformes</taxon>
        <taxon>Holocentridae</taxon>
        <taxon>Myripristis</taxon>
    </lineage>
</organism>
<name>A0A667X7U0_9TELE</name>
<evidence type="ECO:0000256" key="1">
    <source>
        <dbReference type="SAM" id="SignalP"/>
    </source>
</evidence>
<evidence type="ECO:0000313" key="2">
    <source>
        <dbReference type="Ensembl" id="ENSMMDP00005013970.1"/>
    </source>
</evidence>
<feature type="chain" id="PRO_5025541161" evidence="1">
    <location>
        <begin position="23"/>
        <end position="79"/>
    </location>
</feature>
<accession>A0A667X7U0</accession>
<reference evidence="2" key="1">
    <citation type="submission" date="2019-06" db="EMBL/GenBank/DDBJ databases">
        <authorList>
            <consortium name="Wellcome Sanger Institute Data Sharing"/>
        </authorList>
    </citation>
    <scope>NUCLEOTIDE SEQUENCE [LARGE SCALE GENOMIC DNA]</scope>
</reference>
<keyword evidence="3" id="KW-1185">Reference proteome</keyword>